<keyword evidence="1" id="KW-0472">Membrane</keyword>
<accession>A0A0F9IF04</accession>
<keyword evidence="1" id="KW-1133">Transmembrane helix</keyword>
<dbReference type="AlphaFoldDB" id="A0A0F9IF04"/>
<proteinExistence type="predicted"/>
<comment type="caution">
    <text evidence="2">The sequence shown here is derived from an EMBL/GenBank/DDBJ whole genome shotgun (WGS) entry which is preliminary data.</text>
</comment>
<name>A0A0F9IF04_9ZZZZ</name>
<protein>
    <submittedName>
        <fullName evidence="2">Uncharacterized protein</fullName>
    </submittedName>
</protein>
<evidence type="ECO:0000256" key="1">
    <source>
        <dbReference type="SAM" id="Phobius"/>
    </source>
</evidence>
<reference evidence="2" key="1">
    <citation type="journal article" date="2015" name="Nature">
        <title>Complex archaea that bridge the gap between prokaryotes and eukaryotes.</title>
        <authorList>
            <person name="Spang A."/>
            <person name="Saw J.H."/>
            <person name="Jorgensen S.L."/>
            <person name="Zaremba-Niedzwiedzka K."/>
            <person name="Martijn J."/>
            <person name="Lind A.E."/>
            <person name="van Eijk R."/>
            <person name="Schleper C."/>
            <person name="Guy L."/>
            <person name="Ettema T.J."/>
        </authorList>
    </citation>
    <scope>NUCLEOTIDE SEQUENCE</scope>
</reference>
<sequence>MFASRNVVWIVPILVAVVVLAVVASFAWDTLGRSISLVLTEAVKWS</sequence>
<evidence type="ECO:0000313" key="2">
    <source>
        <dbReference type="EMBL" id="KKM18309.1"/>
    </source>
</evidence>
<organism evidence="2">
    <name type="scientific">marine sediment metagenome</name>
    <dbReference type="NCBI Taxonomy" id="412755"/>
    <lineage>
        <taxon>unclassified sequences</taxon>
        <taxon>metagenomes</taxon>
        <taxon>ecological metagenomes</taxon>
    </lineage>
</organism>
<dbReference type="EMBL" id="LAZR01014248">
    <property type="protein sequence ID" value="KKM18309.1"/>
    <property type="molecule type" value="Genomic_DNA"/>
</dbReference>
<feature type="transmembrane region" description="Helical" evidence="1">
    <location>
        <begin position="7"/>
        <end position="28"/>
    </location>
</feature>
<keyword evidence="1" id="KW-0812">Transmembrane</keyword>
<gene>
    <name evidence="2" type="ORF">LCGC14_1666930</name>
</gene>